<evidence type="ECO:0000313" key="7">
    <source>
        <dbReference type="EMBL" id="POY76183.1"/>
    </source>
</evidence>
<dbReference type="InterPro" id="IPR015202">
    <property type="entry name" value="GO-like_E_set"/>
</dbReference>
<evidence type="ECO:0000313" key="8">
    <source>
        <dbReference type="Proteomes" id="UP000237144"/>
    </source>
</evidence>
<feature type="signal peptide" evidence="4">
    <location>
        <begin position="1"/>
        <end position="23"/>
    </location>
</feature>
<evidence type="ECO:0000259" key="5">
    <source>
        <dbReference type="Pfam" id="PF07250"/>
    </source>
</evidence>
<dbReference type="InterPro" id="IPR011043">
    <property type="entry name" value="Gal_Oxase/kelch_b-propeller"/>
</dbReference>
<dbReference type="Pfam" id="PF07250">
    <property type="entry name" value="Glyoxal_oxid_N"/>
    <property type="match status" value="1"/>
</dbReference>
<dbReference type="Pfam" id="PF09118">
    <property type="entry name" value="GO-like_E_set"/>
    <property type="match status" value="1"/>
</dbReference>
<reference evidence="7 8" key="1">
    <citation type="journal article" date="2018" name="Front. Microbiol.">
        <title>Prospects for Fungal Bioremediation of Acidic Radioactive Waste Sites: Characterization and Genome Sequence of Rhodotorula taiwanensis MD1149.</title>
        <authorList>
            <person name="Tkavc R."/>
            <person name="Matrosova V.Y."/>
            <person name="Grichenko O.E."/>
            <person name="Gostincar C."/>
            <person name="Volpe R.P."/>
            <person name="Klimenkova P."/>
            <person name="Gaidamakova E.K."/>
            <person name="Zhou C.E."/>
            <person name="Stewart B.J."/>
            <person name="Lyman M.G."/>
            <person name="Malfatti S.A."/>
            <person name="Rubinfeld B."/>
            <person name="Courtot M."/>
            <person name="Singh J."/>
            <person name="Dalgard C.L."/>
            <person name="Hamilton T."/>
            <person name="Frey K.G."/>
            <person name="Gunde-Cimerman N."/>
            <person name="Dugan L."/>
            <person name="Daly M.J."/>
        </authorList>
    </citation>
    <scope>NUCLEOTIDE SEQUENCE [LARGE SCALE GENOMIC DNA]</scope>
    <source>
        <strain evidence="7 8">MD1149</strain>
    </source>
</reference>
<comment type="caution">
    <text evidence="7">The sequence shown here is derived from an EMBL/GenBank/DDBJ whole genome shotgun (WGS) entry which is preliminary data.</text>
</comment>
<gene>
    <name evidence="7" type="ORF">BMF94_0906</name>
</gene>
<keyword evidence="3" id="KW-1133">Transmembrane helix</keyword>
<dbReference type="SUPFAM" id="SSF81296">
    <property type="entry name" value="E set domains"/>
    <property type="match status" value="1"/>
</dbReference>
<dbReference type="SUPFAM" id="SSF50965">
    <property type="entry name" value="Galactose oxidase, central domain"/>
    <property type="match status" value="1"/>
</dbReference>
<dbReference type="InterPro" id="IPR037293">
    <property type="entry name" value="Gal_Oxidase_central_sf"/>
</dbReference>
<dbReference type="OrthoDB" id="2019572at2759"/>
<dbReference type="CDD" id="cd02851">
    <property type="entry name" value="E_set_GO_C"/>
    <property type="match status" value="1"/>
</dbReference>
<organism evidence="7 8">
    <name type="scientific">Rhodotorula taiwanensis</name>
    <dbReference type="NCBI Taxonomy" id="741276"/>
    <lineage>
        <taxon>Eukaryota</taxon>
        <taxon>Fungi</taxon>
        <taxon>Dikarya</taxon>
        <taxon>Basidiomycota</taxon>
        <taxon>Pucciniomycotina</taxon>
        <taxon>Microbotryomycetes</taxon>
        <taxon>Sporidiobolales</taxon>
        <taxon>Sporidiobolaceae</taxon>
        <taxon>Rhodotorula</taxon>
    </lineage>
</organism>
<dbReference type="PANTHER" id="PTHR32208">
    <property type="entry name" value="SECRETED PROTEIN-RELATED"/>
    <property type="match status" value="1"/>
</dbReference>
<keyword evidence="3" id="KW-0472">Membrane</keyword>
<proteinExistence type="predicted"/>
<feature type="transmembrane region" description="Helical" evidence="3">
    <location>
        <begin position="636"/>
        <end position="657"/>
    </location>
</feature>
<feature type="domain" description="Glyoxal oxidase N-terminal" evidence="5">
    <location>
        <begin position="73"/>
        <end position="451"/>
    </location>
</feature>
<name>A0A2S5BHF6_9BASI</name>
<evidence type="ECO:0000256" key="2">
    <source>
        <dbReference type="SAM" id="MobiDB-lite"/>
    </source>
</evidence>
<feature type="chain" id="PRO_5015685363" description="Glyoxal oxidase" evidence="4">
    <location>
        <begin position="24"/>
        <end position="658"/>
    </location>
</feature>
<feature type="region of interest" description="Disordered" evidence="2">
    <location>
        <begin position="611"/>
        <end position="630"/>
    </location>
</feature>
<sequence>MVPRPRKLGIASLALTAATVAFGAPADNTIEVVGDSGVSAQQLLLAQNNKVYIIDKTERNPINVTGVRGTHPAWATEYDYTTNTYRAMDVETNSFCAGGNVLGNGTWINIGGNQAIGYGGLNAVAWGAPYNDGDGGKATRRLDCSTGDCEWIDDGSNYMTTRRWYPTLETLEDGSLIVIGGCDWGGYVNDEGQNNPTYEFYPSKGGPVGLNILTTTLPANLFSLTWLLPSGNLFIQTNLGTEIFDYKNNVEYPLANIPHAVRTYPGSGATAMLPLTPANNWTATVLFCGGTNLQPDQWVTNWNIAGYPADSTCVSMTPDVSTDWVDEESLPEGRVMGNFIYLPDGRLLLLNGIGKGTAGYGNTSWAIGQSFGDDPVHTIRYYDPNQPTGSRFSSAIANSSVDRMYHSSATILPDGSVFSSGSNPNADFVPMNAPGYKYFTEYRVERFYPDYYTATRPQPTGLPTTLTYGGNYFNIQLSAADVGSTTDNLANTRVTLVRPGFSTHAINFGQRFVELNMTYTVNSDNSAVLHVSQLPPNPAVLAPGPVLMFVVVNGVPSEGQWVTAGNGQLGDQPILATQALPASSGGPAGKLPWNSGNLVLTQTTAAVMTAPTTAASSGSSASKSGSKNSTSGASGLFASSSLAGVLGAVLVTLASLLA</sequence>
<feature type="domain" description="Galactose oxidase-like Early set" evidence="6">
    <location>
        <begin position="456"/>
        <end position="563"/>
    </location>
</feature>
<evidence type="ECO:0000256" key="1">
    <source>
        <dbReference type="ARBA" id="ARBA00022729"/>
    </source>
</evidence>
<dbReference type="Gene3D" id="2.130.10.80">
    <property type="entry name" value="Galactose oxidase/kelch, beta-propeller"/>
    <property type="match status" value="1"/>
</dbReference>
<dbReference type="Gene3D" id="2.60.40.10">
    <property type="entry name" value="Immunoglobulins"/>
    <property type="match status" value="1"/>
</dbReference>
<keyword evidence="1 4" id="KW-0732">Signal</keyword>
<evidence type="ECO:0000256" key="3">
    <source>
        <dbReference type="SAM" id="Phobius"/>
    </source>
</evidence>
<dbReference type="InterPro" id="IPR013783">
    <property type="entry name" value="Ig-like_fold"/>
</dbReference>
<dbReference type="EMBL" id="PJQD01000008">
    <property type="protein sequence ID" value="POY76183.1"/>
    <property type="molecule type" value="Genomic_DNA"/>
</dbReference>
<dbReference type="InterPro" id="IPR009880">
    <property type="entry name" value="Glyoxal_oxidase_N"/>
</dbReference>
<accession>A0A2S5BHF6</accession>
<evidence type="ECO:0000256" key="4">
    <source>
        <dbReference type="SAM" id="SignalP"/>
    </source>
</evidence>
<keyword evidence="8" id="KW-1185">Reference proteome</keyword>
<dbReference type="PANTHER" id="PTHR32208:SF96">
    <property type="entry name" value="GLYOXAL OXIDASE"/>
    <property type="match status" value="1"/>
</dbReference>
<dbReference type="STRING" id="741276.A0A2S5BHF6"/>
<keyword evidence="3" id="KW-0812">Transmembrane</keyword>
<dbReference type="InterPro" id="IPR014756">
    <property type="entry name" value="Ig_E-set"/>
</dbReference>
<protein>
    <recommendedName>
        <fullName evidence="9">Glyoxal oxidase</fullName>
    </recommendedName>
</protein>
<dbReference type="Proteomes" id="UP000237144">
    <property type="component" value="Unassembled WGS sequence"/>
</dbReference>
<dbReference type="AlphaFoldDB" id="A0A2S5BHF6"/>
<evidence type="ECO:0000259" key="6">
    <source>
        <dbReference type="Pfam" id="PF09118"/>
    </source>
</evidence>
<evidence type="ECO:0008006" key="9">
    <source>
        <dbReference type="Google" id="ProtNLM"/>
    </source>
</evidence>